<feature type="region of interest" description="Disordered" evidence="1">
    <location>
        <begin position="66"/>
        <end position="126"/>
    </location>
</feature>
<evidence type="ECO:0000313" key="4">
    <source>
        <dbReference type="Proteomes" id="UP000008810"/>
    </source>
</evidence>
<dbReference type="InParanoid" id="A0A0Q3P0C6"/>
<dbReference type="EMBL" id="CM000884">
    <property type="protein sequence ID" value="KQJ82121.1"/>
    <property type="molecule type" value="Genomic_DNA"/>
</dbReference>
<protein>
    <submittedName>
        <fullName evidence="2 3">Uncharacterized protein</fullName>
    </submittedName>
</protein>
<evidence type="ECO:0000256" key="1">
    <source>
        <dbReference type="SAM" id="MobiDB-lite"/>
    </source>
</evidence>
<sequence>MGWPLSGPYALTAYHHQHRNSEAALSKSGQPNPEHVPSAQTPQSATTVFHQHVYGTRIEAMQFTGMSSTHAPKKENHTETVVIVRSRKPDLEFPPEHLDRRRENRDDPFSKVTAPPTGAGRHHRQP</sequence>
<reference evidence="2" key="2">
    <citation type="submission" date="2017-06" db="EMBL/GenBank/DDBJ databases">
        <title>WGS assembly of Brachypodium distachyon.</title>
        <authorList>
            <consortium name="The International Brachypodium Initiative"/>
            <person name="Lucas S."/>
            <person name="Harmon-Smith M."/>
            <person name="Lail K."/>
            <person name="Tice H."/>
            <person name="Grimwood J."/>
            <person name="Bruce D."/>
            <person name="Barry K."/>
            <person name="Shu S."/>
            <person name="Lindquist E."/>
            <person name="Wang M."/>
            <person name="Pitluck S."/>
            <person name="Vogel J.P."/>
            <person name="Garvin D.F."/>
            <person name="Mockler T.C."/>
            <person name="Schmutz J."/>
            <person name="Rokhsar D."/>
            <person name="Bevan M.W."/>
        </authorList>
    </citation>
    <scope>NUCLEOTIDE SEQUENCE</scope>
    <source>
        <strain evidence="2">Bd21</strain>
    </source>
</reference>
<organism evidence="2">
    <name type="scientific">Brachypodium distachyon</name>
    <name type="common">Purple false brome</name>
    <name type="synonym">Trachynia distachya</name>
    <dbReference type="NCBI Taxonomy" id="15368"/>
    <lineage>
        <taxon>Eukaryota</taxon>
        <taxon>Viridiplantae</taxon>
        <taxon>Streptophyta</taxon>
        <taxon>Embryophyta</taxon>
        <taxon>Tracheophyta</taxon>
        <taxon>Spermatophyta</taxon>
        <taxon>Magnoliopsida</taxon>
        <taxon>Liliopsida</taxon>
        <taxon>Poales</taxon>
        <taxon>Poaceae</taxon>
        <taxon>BOP clade</taxon>
        <taxon>Pooideae</taxon>
        <taxon>Stipodae</taxon>
        <taxon>Brachypodieae</taxon>
        <taxon>Brachypodium</taxon>
    </lineage>
</organism>
<feature type="compositionally biased region" description="Basic and acidic residues" evidence="1">
    <location>
        <begin position="87"/>
        <end position="109"/>
    </location>
</feature>
<evidence type="ECO:0000313" key="3">
    <source>
        <dbReference type="EnsemblPlants" id="KQJ82121"/>
    </source>
</evidence>
<reference evidence="2 3" key="1">
    <citation type="journal article" date="2010" name="Nature">
        <title>Genome sequencing and analysis of the model grass Brachypodium distachyon.</title>
        <authorList>
            <consortium name="International Brachypodium Initiative"/>
        </authorList>
    </citation>
    <scope>NUCLEOTIDE SEQUENCE [LARGE SCALE GENOMIC DNA]</scope>
    <source>
        <strain evidence="2 3">Bd21</strain>
    </source>
</reference>
<dbReference type="EnsemblPlants" id="KQJ82121">
    <property type="protein sequence ID" value="KQJ82121"/>
    <property type="gene ID" value="BRADI_5g06242v3"/>
</dbReference>
<dbReference type="AlphaFoldDB" id="A0A0Q3P0C6"/>
<proteinExistence type="predicted"/>
<feature type="region of interest" description="Disordered" evidence="1">
    <location>
        <begin position="18"/>
        <end position="46"/>
    </location>
</feature>
<dbReference type="Proteomes" id="UP000008810">
    <property type="component" value="Chromosome 5"/>
</dbReference>
<gene>
    <name evidence="2" type="ORF">BRADI_5g06242v3</name>
</gene>
<keyword evidence="4" id="KW-1185">Reference proteome</keyword>
<name>A0A0Q3P0C6_BRADI</name>
<evidence type="ECO:0000313" key="2">
    <source>
        <dbReference type="EMBL" id="KQJ82121.1"/>
    </source>
</evidence>
<reference evidence="3" key="3">
    <citation type="submission" date="2018-08" db="UniProtKB">
        <authorList>
            <consortium name="EnsemblPlants"/>
        </authorList>
    </citation>
    <scope>IDENTIFICATION</scope>
    <source>
        <strain evidence="3">cv. Bd21</strain>
    </source>
</reference>
<dbReference type="Gramene" id="KQJ82121">
    <property type="protein sequence ID" value="KQJ82121"/>
    <property type="gene ID" value="BRADI_5g06242v3"/>
</dbReference>
<accession>A0A0Q3P0C6</accession>